<feature type="transmembrane region" description="Helical" evidence="1">
    <location>
        <begin position="86"/>
        <end position="108"/>
    </location>
</feature>
<proteinExistence type="predicted"/>
<dbReference type="EMBL" id="ASXJ01000204">
    <property type="protein sequence ID" value="ERM01072.1"/>
    <property type="molecule type" value="Genomic_DNA"/>
</dbReference>
<protein>
    <recommendedName>
        <fullName evidence="4">MFS transporter</fullName>
    </recommendedName>
</protein>
<accession>U4VE09</accession>
<evidence type="ECO:0000313" key="3">
    <source>
        <dbReference type="Proteomes" id="UP000016842"/>
    </source>
</evidence>
<feature type="transmembrane region" description="Helical" evidence="1">
    <location>
        <begin position="12"/>
        <end position="31"/>
    </location>
</feature>
<gene>
    <name evidence="2" type="ORF">Q644_23650</name>
</gene>
<organism evidence="2 3">
    <name type="scientific">Brucella intermedia 229E</name>
    <dbReference type="NCBI Taxonomy" id="1337887"/>
    <lineage>
        <taxon>Bacteria</taxon>
        <taxon>Pseudomonadati</taxon>
        <taxon>Pseudomonadota</taxon>
        <taxon>Alphaproteobacteria</taxon>
        <taxon>Hyphomicrobiales</taxon>
        <taxon>Brucellaceae</taxon>
        <taxon>Brucella/Ochrobactrum group</taxon>
        <taxon>Brucella</taxon>
    </lineage>
</organism>
<sequence length="148" mass="14624">MAGEGGGDRLVVAGPVLALAGLVLLAIFLPIHGNGNWSLLAPVCLGLILIGFGIGLAWPSLVTRVYQSAPLTEQDLAAGGMTTVQLFAIAFGTACAGGMVANFAGIAVPGGVEGAANASLWLSVIFALAPAIAVAVAFKVIRITGGKG</sequence>
<dbReference type="AlphaFoldDB" id="U4VE09"/>
<keyword evidence="1" id="KW-1133">Transmembrane helix</keyword>
<feature type="transmembrane region" description="Helical" evidence="1">
    <location>
        <begin position="37"/>
        <end position="58"/>
    </location>
</feature>
<keyword evidence="1" id="KW-0472">Membrane</keyword>
<keyword evidence="1" id="KW-0812">Transmembrane</keyword>
<name>U4VE09_9HYPH</name>
<dbReference type="SUPFAM" id="SSF103473">
    <property type="entry name" value="MFS general substrate transporter"/>
    <property type="match status" value="1"/>
</dbReference>
<evidence type="ECO:0000256" key="1">
    <source>
        <dbReference type="SAM" id="Phobius"/>
    </source>
</evidence>
<evidence type="ECO:0000313" key="2">
    <source>
        <dbReference type="EMBL" id="ERM01072.1"/>
    </source>
</evidence>
<dbReference type="Proteomes" id="UP000016842">
    <property type="component" value="Unassembled WGS sequence"/>
</dbReference>
<feature type="transmembrane region" description="Helical" evidence="1">
    <location>
        <begin position="120"/>
        <end position="141"/>
    </location>
</feature>
<evidence type="ECO:0008006" key="4">
    <source>
        <dbReference type="Google" id="ProtNLM"/>
    </source>
</evidence>
<dbReference type="PATRIC" id="fig|1337887.3.peg.3522"/>
<reference evidence="2 3" key="1">
    <citation type="journal article" date="2014" name="FEMS Microbiol. Lett.">
        <title>Genome sequencing analysis reveals virulence-related gene content of Ochrobactrum intermedium strain 229E, a urease-positive strain isolated from the human gastric niche.</title>
        <authorList>
            <person name="Kulkarni G.J."/>
            <person name="Shetty S."/>
            <person name="Dharne M.S."/>
            <person name="Shouche Y.S."/>
        </authorList>
    </citation>
    <scope>NUCLEOTIDE SEQUENCE [LARGE SCALE GENOMIC DNA]</scope>
    <source>
        <strain evidence="2 3">229E</strain>
    </source>
</reference>
<dbReference type="InterPro" id="IPR036259">
    <property type="entry name" value="MFS_trans_sf"/>
</dbReference>
<comment type="caution">
    <text evidence="2">The sequence shown here is derived from an EMBL/GenBank/DDBJ whole genome shotgun (WGS) entry which is preliminary data.</text>
</comment>